<evidence type="ECO:0000313" key="5">
    <source>
        <dbReference type="EMBL" id="AYF97990.1"/>
    </source>
</evidence>
<evidence type="ECO:0000313" key="6">
    <source>
        <dbReference type="Proteomes" id="UP000278886"/>
    </source>
</evidence>
<evidence type="ECO:0000256" key="3">
    <source>
        <dbReference type="SAM" id="Phobius"/>
    </source>
</evidence>
<sequence length="425" mass="44468">MSVLQTDPPGPTPGAMRPRRSKKVYRRRRIVALIIGLIVVAGLVAAVVLVPPVLTRAAAVARYDAAEKQLGELRGKLDAAYADAGDGTGRPPSADQLDAILADGSGLVTDDAASALQTAREDAAAALGGGDSDILARPALDTATASVAELDAESAVLEAGLDGLRDTVDAAPDKVAAAAQALGTAWDDFRTAVVAEGTRQLGAYSDAEKSTEDALYQALTAFQDAPADQAEAALTAAGAASASMIADAEAYRAQIVAAASGSSQPTGGDVDAQLGYLLDHWQNYNTAAWNDYNAYGGDCVNFTSQGLLARGWKMDGTWSSPGASGFASKAWISTTAMEAYLKSQGFVSNDNDHLDRVRVGDVGIFDWGEKGPGVDHTMTVSKVEYTPDGPVVYFVSHNSDGDYRELQYTLFTQHQNSKVRIYSIP</sequence>
<dbReference type="KEGG" id="lyd:D7I47_06775"/>
<evidence type="ECO:0000259" key="4">
    <source>
        <dbReference type="Pfam" id="PF12671"/>
    </source>
</evidence>
<feature type="transmembrane region" description="Helical" evidence="3">
    <location>
        <begin position="30"/>
        <end position="54"/>
    </location>
</feature>
<evidence type="ECO:0000256" key="1">
    <source>
        <dbReference type="SAM" id="Coils"/>
    </source>
</evidence>
<reference evidence="6" key="1">
    <citation type="submission" date="2018-09" db="EMBL/GenBank/DDBJ databases">
        <title>Genome sequencing of strain 2DFWR-13.</title>
        <authorList>
            <person name="Heo J."/>
            <person name="Kim S.-J."/>
            <person name="Kwon S.-W."/>
        </authorList>
    </citation>
    <scope>NUCLEOTIDE SEQUENCE [LARGE SCALE GENOMIC DNA]</scope>
    <source>
        <strain evidence="6">2DFWR-13</strain>
    </source>
</reference>
<accession>A0A387BHH8</accession>
<dbReference type="AlphaFoldDB" id="A0A387BHH8"/>
<keyword evidence="3" id="KW-1133">Transmembrane helix</keyword>
<organism evidence="5 6">
    <name type="scientific">Protaetiibacter intestinalis</name>
    <dbReference type="NCBI Taxonomy" id="2419774"/>
    <lineage>
        <taxon>Bacteria</taxon>
        <taxon>Bacillati</taxon>
        <taxon>Actinomycetota</taxon>
        <taxon>Actinomycetes</taxon>
        <taxon>Micrococcales</taxon>
        <taxon>Microbacteriaceae</taxon>
        <taxon>Protaetiibacter</taxon>
    </lineage>
</organism>
<evidence type="ECO:0000256" key="2">
    <source>
        <dbReference type="SAM" id="MobiDB-lite"/>
    </source>
</evidence>
<protein>
    <recommendedName>
        <fullName evidence="4">Putative amidase domain-containing protein</fullName>
    </recommendedName>
</protein>
<dbReference type="InterPro" id="IPR024301">
    <property type="entry name" value="Amidase_6"/>
</dbReference>
<keyword evidence="6" id="KW-1185">Reference proteome</keyword>
<dbReference type="Pfam" id="PF12671">
    <property type="entry name" value="Amidase_6"/>
    <property type="match status" value="1"/>
</dbReference>
<feature type="region of interest" description="Disordered" evidence="2">
    <location>
        <begin position="1"/>
        <end position="21"/>
    </location>
</feature>
<dbReference type="OrthoDB" id="4981342at2"/>
<dbReference type="EMBL" id="CP032630">
    <property type="protein sequence ID" value="AYF97990.1"/>
    <property type="molecule type" value="Genomic_DNA"/>
</dbReference>
<keyword evidence="1" id="KW-0175">Coiled coil</keyword>
<dbReference type="Proteomes" id="UP000278886">
    <property type="component" value="Chromosome"/>
</dbReference>
<gene>
    <name evidence="5" type="ORF">D7I47_06775</name>
</gene>
<proteinExistence type="predicted"/>
<keyword evidence="3" id="KW-0472">Membrane</keyword>
<feature type="domain" description="Putative amidase" evidence="4">
    <location>
        <begin position="273"/>
        <end position="422"/>
    </location>
</feature>
<keyword evidence="3" id="KW-0812">Transmembrane</keyword>
<feature type="coiled-coil region" evidence="1">
    <location>
        <begin position="56"/>
        <end position="83"/>
    </location>
</feature>
<name>A0A387BHH8_9MICO</name>
<dbReference type="RefSeq" id="WP_120762338.1">
    <property type="nucleotide sequence ID" value="NZ_CP032630.1"/>
</dbReference>